<dbReference type="SUPFAM" id="SSF56672">
    <property type="entry name" value="DNA/RNA polymerases"/>
    <property type="match status" value="1"/>
</dbReference>
<feature type="domain" description="Integrase catalytic" evidence="9">
    <location>
        <begin position="868"/>
        <end position="1026"/>
    </location>
</feature>
<dbReference type="Pfam" id="PF17919">
    <property type="entry name" value="RT_RNaseH_2"/>
    <property type="match status" value="1"/>
</dbReference>
<dbReference type="GO" id="GO:0004519">
    <property type="term" value="F:endonuclease activity"/>
    <property type="evidence" value="ECO:0007669"/>
    <property type="project" value="UniProtKB-KW"/>
</dbReference>
<dbReference type="InterPro" id="IPR021109">
    <property type="entry name" value="Peptidase_aspartic_dom_sf"/>
</dbReference>
<dbReference type="PROSITE" id="PS50994">
    <property type="entry name" value="INTEGRASE"/>
    <property type="match status" value="1"/>
</dbReference>
<dbReference type="AlphaFoldDB" id="A0A811K915"/>
<dbReference type="InterPro" id="IPR041577">
    <property type="entry name" value="RT_RNaseH_2"/>
</dbReference>
<dbReference type="PROSITE" id="PS50878">
    <property type="entry name" value="RT_POL"/>
    <property type="match status" value="1"/>
</dbReference>
<dbReference type="GO" id="GO:0003676">
    <property type="term" value="F:nucleic acid binding"/>
    <property type="evidence" value="ECO:0007669"/>
    <property type="project" value="InterPro"/>
</dbReference>
<dbReference type="FunFam" id="3.30.420.10:FF:000063">
    <property type="entry name" value="Retrovirus-related Pol polyprotein from transposon 297-like Protein"/>
    <property type="match status" value="1"/>
</dbReference>
<evidence type="ECO:0000313" key="11">
    <source>
        <dbReference type="Proteomes" id="UP000659654"/>
    </source>
</evidence>
<dbReference type="SMR" id="A0A811K915"/>
<dbReference type="FunFam" id="3.30.70.270:FF:000020">
    <property type="entry name" value="Transposon Tf2-6 polyprotein-like Protein"/>
    <property type="match status" value="1"/>
</dbReference>
<organism evidence="10 11">
    <name type="scientific">Bursaphelenchus xylophilus</name>
    <name type="common">Pinewood nematode worm</name>
    <name type="synonym">Aphelenchoides xylophilus</name>
    <dbReference type="NCBI Taxonomy" id="6326"/>
    <lineage>
        <taxon>Eukaryota</taxon>
        <taxon>Metazoa</taxon>
        <taxon>Ecdysozoa</taxon>
        <taxon>Nematoda</taxon>
        <taxon>Chromadorea</taxon>
        <taxon>Rhabditida</taxon>
        <taxon>Tylenchina</taxon>
        <taxon>Tylenchomorpha</taxon>
        <taxon>Aphelenchoidea</taxon>
        <taxon>Aphelenchoididae</taxon>
        <taxon>Bursaphelenchus</taxon>
    </lineage>
</organism>
<name>A0A811K915_BURXY</name>
<reference evidence="10" key="1">
    <citation type="submission" date="2020-09" db="EMBL/GenBank/DDBJ databases">
        <authorList>
            <person name="Kikuchi T."/>
        </authorList>
    </citation>
    <scope>NUCLEOTIDE SEQUENCE</scope>
    <source>
        <strain evidence="10">Ka4C1</strain>
    </source>
</reference>
<dbReference type="GO" id="GO:0015074">
    <property type="term" value="P:DNA integration"/>
    <property type="evidence" value="ECO:0007669"/>
    <property type="project" value="InterPro"/>
</dbReference>
<dbReference type="EC" id="2.7.7.49" evidence="1"/>
<comment type="caution">
    <text evidence="10">The sequence shown here is derived from an EMBL/GenBank/DDBJ whole genome shotgun (WGS) entry which is preliminary data.</text>
</comment>
<dbReference type="Gene3D" id="2.40.70.10">
    <property type="entry name" value="Acid Proteases"/>
    <property type="match status" value="1"/>
</dbReference>
<dbReference type="CDD" id="cd01647">
    <property type="entry name" value="RT_LTR"/>
    <property type="match status" value="1"/>
</dbReference>
<dbReference type="FunFam" id="1.10.340.70:FF:000003">
    <property type="entry name" value="Protein CBG25708"/>
    <property type="match status" value="1"/>
</dbReference>
<dbReference type="Pfam" id="PF00078">
    <property type="entry name" value="RVT_1"/>
    <property type="match status" value="1"/>
</dbReference>
<dbReference type="EMBL" id="CAJFCV020000001">
    <property type="protein sequence ID" value="CAG9089540.1"/>
    <property type="molecule type" value="Genomic_DNA"/>
</dbReference>
<dbReference type="SUPFAM" id="SSF50630">
    <property type="entry name" value="Acid proteases"/>
    <property type="match status" value="1"/>
</dbReference>
<dbReference type="OrthoDB" id="5856680at2759"/>
<evidence type="ECO:0000259" key="9">
    <source>
        <dbReference type="PROSITE" id="PS50994"/>
    </source>
</evidence>
<keyword evidence="2" id="KW-0808">Transferase</keyword>
<accession>A0A811K915</accession>
<evidence type="ECO:0000256" key="6">
    <source>
        <dbReference type="ARBA" id="ARBA00023268"/>
    </source>
</evidence>
<evidence type="ECO:0000259" key="8">
    <source>
        <dbReference type="PROSITE" id="PS50878"/>
    </source>
</evidence>
<evidence type="ECO:0000313" key="10">
    <source>
        <dbReference type="EMBL" id="CAD5211970.1"/>
    </source>
</evidence>
<keyword evidence="6" id="KW-0511">Multifunctional enzyme</keyword>
<evidence type="ECO:0000256" key="3">
    <source>
        <dbReference type="ARBA" id="ARBA00022695"/>
    </source>
</evidence>
<dbReference type="Pfam" id="PF17921">
    <property type="entry name" value="Integrase_H2C2"/>
    <property type="match status" value="1"/>
</dbReference>
<dbReference type="InterPro" id="IPR043502">
    <property type="entry name" value="DNA/RNA_pol_sf"/>
</dbReference>
<dbReference type="Pfam" id="PF00665">
    <property type="entry name" value="rve"/>
    <property type="match status" value="1"/>
</dbReference>
<keyword evidence="5" id="KW-0255">Endonuclease</keyword>
<dbReference type="PANTHER" id="PTHR37984">
    <property type="entry name" value="PROTEIN CBG26694"/>
    <property type="match status" value="1"/>
</dbReference>
<dbReference type="Gene3D" id="1.10.340.70">
    <property type="match status" value="1"/>
</dbReference>
<dbReference type="Gene3D" id="3.30.420.10">
    <property type="entry name" value="Ribonuclease H-like superfamily/Ribonuclease H"/>
    <property type="match status" value="1"/>
</dbReference>
<dbReference type="InterPro" id="IPR043128">
    <property type="entry name" value="Rev_trsase/Diguanyl_cyclase"/>
</dbReference>
<protein>
    <recommendedName>
        <fullName evidence="1">RNA-directed DNA polymerase</fullName>
        <ecNumber evidence="1">2.7.7.49</ecNumber>
    </recommendedName>
</protein>
<dbReference type="CDD" id="cd09274">
    <property type="entry name" value="RNase_HI_RT_Ty3"/>
    <property type="match status" value="1"/>
</dbReference>
<dbReference type="InterPro" id="IPR041588">
    <property type="entry name" value="Integrase_H2C2"/>
</dbReference>
<dbReference type="EMBL" id="CAJFDI010000001">
    <property type="protein sequence ID" value="CAD5211970.1"/>
    <property type="molecule type" value="Genomic_DNA"/>
</dbReference>
<dbReference type="PANTHER" id="PTHR37984:SF5">
    <property type="entry name" value="PROTEIN NYNRIN-LIKE"/>
    <property type="match status" value="1"/>
</dbReference>
<dbReference type="InterPro" id="IPR050951">
    <property type="entry name" value="Retrovirus_Pol_polyprotein"/>
</dbReference>
<dbReference type="GO" id="GO:0042575">
    <property type="term" value="C:DNA polymerase complex"/>
    <property type="evidence" value="ECO:0007669"/>
    <property type="project" value="UniProtKB-ARBA"/>
</dbReference>
<keyword evidence="11" id="KW-1185">Reference proteome</keyword>
<dbReference type="Gene3D" id="3.30.70.270">
    <property type="match status" value="2"/>
</dbReference>
<dbReference type="GO" id="GO:0003964">
    <property type="term" value="F:RNA-directed DNA polymerase activity"/>
    <property type="evidence" value="ECO:0007669"/>
    <property type="project" value="UniProtKB-EC"/>
</dbReference>
<feature type="domain" description="Reverse transcriptase" evidence="8">
    <location>
        <begin position="305"/>
        <end position="483"/>
    </location>
</feature>
<dbReference type="Gene3D" id="3.10.10.10">
    <property type="entry name" value="HIV Type 1 Reverse Transcriptase, subunit A, domain 1"/>
    <property type="match status" value="1"/>
</dbReference>
<dbReference type="InterPro" id="IPR012337">
    <property type="entry name" value="RNaseH-like_sf"/>
</dbReference>
<proteinExistence type="predicted"/>
<evidence type="ECO:0000256" key="5">
    <source>
        <dbReference type="ARBA" id="ARBA00022759"/>
    </source>
</evidence>
<feature type="region of interest" description="Disordered" evidence="7">
    <location>
        <begin position="1141"/>
        <end position="1183"/>
    </location>
</feature>
<evidence type="ECO:0000256" key="1">
    <source>
        <dbReference type="ARBA" id="ARBA00012493"/>
    </source>
</evidence>
<keyword evidence="3" id="KW-0548">Nucleotidyltransferase</keyword>
<keyword evidence="5" id="KW-0378">Hydrolase</keyword>
<dbReference type="InterPro" id="IPR036397">
    <property type="entry name" value="RNaseH_sf"/>
</dbReference>
<dbReference type="InterPro" id="IPR000477">
    <property type="entry name" value="RT_dom"/>
</dbReference>
<dbReference type="Proteomes" id="UP000659654">
    <property type="component" value="Unassembled WGS sequence"/>
</dbReference>
<sequence>MILKAVDQKPDITIDELRKVLKSFETRMEDVNLGNSHDPSTSYEVNELQKYHRRPKYTPRGKTVHRNKNQTAKSAGDYTCYKCNGPHLATSCQKTNLCCAFCKKQGHNEAACLKKKARQFNNIVINNVGSGDSREYVTVGINAKVMEFRIDSGADMSIIGPEKWKALNRPPLTPFHITCSSVDGSPLTVKGSFKANLKYNGHSYTDTILVLAKKDTALLCGKASKELGVITFHNKEEANINIVDSYAQTMAVQYTDLFKEELGKCTKMQVHLQVKPNVNPVHKRARPVAIAVQDQVNTELDRLLDNGTLKKVDTSEWASPIVVAKKPGGKIRLCADYSTGLNDALADIEHPLPNMEEILSKFTGNTVFTQLDLSDAYLQLPLDEESQRLTTINTHRGLFQYTRLVFGLKPAPAIFQRTLEQALSGIPGILIYLDDILVMAPNRQLHDERLHQVLLKLENWGFRLRLTKCHFNVPEVTYLGMKITPSGIQADPTRVSSLQNMRIPKDQKDVRSLLGLINYYGKFIRDLHIYKAPLEQLLHKEKIFKWTPTHTRAFTQIKKVLSSPLLLAHYDPRQQLIVAADACQYGIGGVLLQRYTDGSEKAVFHISKSLTPSQQNYSQIEKEAFALVTTVERLHKFVWGRKFILQTDHRPLLTLLNPSNTKGLSDRTAARLRRWALRLIGYDFTIEYIKTDQFGQADCLSRLIQAARSDEDPELETVIASFEVLEREINEVITENLSTYTTQSEFIQATKADPLFQTLIQRISKGWKTSDKDDPLLRPYVLIKDSLSEVKGILLYDDRVMIPKAYRKKVIEKLHQAHPGITRMKKLARSHFYWPQMGKDIEMAVKGCQHCIDTANTPRKIPLQPWPETQKPWSRIHLDFAEPKKGHQFLVVVDSYSKLLDAHWMNPADSKNLIAYLHILFRHFGAPETLVTDNGGQFISEEFAKFCQNLQIVHLKSAPRMPQSNGHAERPVQTLKKSLEANKSSLDTAVLTYNYTPNEALDGRTPNEVFFGRQLRTPFDVFKPNSPHFPNMDKSDDITQLNRSQKIMKKKFDSHHGARPRFFTKGEMVTIQLVTGKRVTGKLIQFLGKTMAKVQVQDQVHTRHFNQIWKRFPYEYDTMVEEENNTPPASYSSNLSHYFPVVPNRSNGPDAPPTVARRIQPSRNAKKPLDYQQLSGRRQKAKQ</sequence>
<evidence type="ECO:0000256" key="2">
    <source>
        <dbReference type="ARBA" id="ARBA00022679"/>
    </source>
</evidence>
<dbReference type="SUPFAM" id="SSF53098">
    <property type="entry name" value="Ribonuclease H-like"/>
    <property type="match status" value="1"/>
</dbReference>
<evidence type="ECO:0000256" key="4">
    <source>
        <dbReference type="ARBA" id="ARBA00022722"/>
    </source>
</evidence>
<evidence type="ECO:0000256" key="7">
    <source>
        <dbReference type="SAM" id="MobiDB-lite"/>
    </source>
</evidence>
<gene>
    <name evidence="10" type="ORF">BXYJ_LOCUS2686</name>
</gene>
<keyword evidence="4" id="KW-0540">Nuclease</keyword>
<dbReference type="Proteomes" id="UP000582659">
    <property type="component" value="Unassembled WGS sequence"/>
</dbReference>
<dbReference type="InterPro" id="IPR001584">
    <property type="entry name" value="Integrase_cat-core"/>
</dbReference>